<dbReference type="SUPFAM" id="SSF51735">
    <property type="entry name" value="NAD(P)-binding Rossmann-fold domains"/>
    <property type="match status" value="1"/>
</dbReference>
<evidence type="ECO:0000259" key="7">
    <source>
        <dbReference type="Pfam" id="PF01370"/>
    </source>
</evidence>
<organism evidence="8 9">
    <name type="scientific">Lachnoanaerobaculum saburreum</name>
    <dbReference type="NCBI Taxonomy" id="467210"/>
    <lineage>
        <taxon>Bacteria</taxon>
        <taxon>Bacillati</taxon>
        <taxon>Bacillota</taxon>
        <taxon>Clostridia</taxon>
        <taxon>Lachnospirales</taxon>
        <taxon>Lachnospiraceae</taxon>
        <taxon>Lachnoanaerobaculum</taxon>
    </lineage>
</organism>
<proteinExistence type="inferred from homology"/>
<dbReference type="AlphaFoldDB" id="A0A134A040"/>
<dbReference type="GO" id="GO:0006012">
    <property type="term" value="P:galactose metabolic process"/>
    <property type="evidence" value="ECO:0007669"/>
    <property type="project" value="UniProtKB-KW"/>
</dbReference>
<dbReference type="InterPro" id="IPR001509">
    <property type="entry name" value="Epimerase_deHydtase"/>
</dbReference>
<name>A0A134A040_9FIRM</name>
<evidence type="ECO:0000256" key="5">
    <source>
        <dbReference type="ARBA" id="ARBA00031367"/>
    </source>
</evidence>
<dbReference type="PANTHER" id="PTHR43725:SF53">
    <property type="entry name" value="UDP-ARABINOSE 4-EPIMERASE 1"/>
    <property type="match status" value="1"/>
</dbReference>
<feature type="domain" description="NAD-dependent epimerase/dehydratase" evidence="7">
    <location>
        <begin position="14"/>
        <end position="251"/>
    </location>
</feature>
<reference evidence="9" key="1">
    <citation type="submission" date="2016-01" db="EMBL/GenBank/DDBJ databases">
        <authorList>
            <person name="Mitreva M."/>
            <person name="Pepin K.H."/>
            <person name="Mihindukulasuriya K.A."/>
            <person name="Fulton R."/>
            <person name="Fronick C."/>
            <person name="O'Laughlin M."/>
            <person name="Miner T."/>
            <person name="Herter B."/>
            <person name="Rosa B.A."/>
            <person name="Cordes M."/>
            <person name="Tomlinson C."/>
            <person name="Wollam A."/>
            <person name="Palsikar V.B."/>
            <person name="Mardis E.R."/>
            <person name="Wilson R.K."/>
        </authorList>
    </citation>
    <scope>NUCLEOTIDE SEQUENCE [LARGE SCALE GENOMIC DNA]</scope>
    <source>
        <strain evidence="9">DNF00896</strain>
    </source>
</reference>
<accession>A0A134A040</accession>
<keyword evidence="4" id="KW-0299">Galactose metabolism</keyword>
<dbReference type="EMBL" id="LSDA01000004">
    <property type="protein sequence ID" value="KXB61064.1"/>
    <property type="molecule type" value="Genomic_DNA"/>
</dbReference>
<evidence type="ECO:0000256" key="4">
    <source>
        <dbReference type="ARBA" id="ARBA00023144"/>
    </source>
</evidence>
<dbReference type="PANTHER" id="PTHR43725">
    <property type="entry name" value="UDP-GLUCOSE 4-EPIMERASE"/>
    <property type="match status" value="1"/>
</dbReference>
<dbReference type="PATRIC" id="fig|467210.3.peg.159"/>
<evidence type="ECO:0000256" key="1">
    <source>
        <dbReference type="ARBA" id="ARBA00004947"/>
    </source>
</evidence>
<protein>
    <recommendedName>
        <fullName evidence="3">UDP-glucose 4-epimerase</fullName>
    </recommendedName>
    <alternativeName>
        <fullName evidence="6">Galactowaldenase</fullName>
    </alternativeName>
    <alternativeName>
        <fullName evidence="5">UDP-galactose 4-epimerase</fullName>
    </alternativeName>
</protein>
<keyword evidence="9" id="KW-1185">Reference proteome</keyword>
<evidence type="ECO:0000256" key="2">
    <source>
        <dbReference type="ARBA" id="ARBA00007637"/>
    </source>
</evidence>
<sequence>MEINIGIKGESMKVLVAGGAGFIGSHLIDSLLADGNDVVCIDNFFIGTKKNIEHLVDNPHFKFYEQNICDREKLEEVFEKEKFEYVFHLAANSDIQASANDPSIEYENTYSTTFELLQAMRKYDVKKFFFASTSAVYGEKEGKNVSEDEPNLRPISYYGAAKLGSEALISAYSYMNDIKALIFRFPNVIGPRLTHGVIFDFVKRLKADPSHLRILGDGTQCKPYIYVLDLVEAIMQFKDVKDTGITLYNLGVSTQSSVKTIADIVVDKMGLTGIPYEYTGGKGGWKGDVPKFQYDLSKIHAAGWKAKHESDESVALTVENVLKMN</sequence>
<dbReference type="InterPro" id="IPR036291">
    <property type="entry name" value="NAD(P)-bd_dom_sf"/>
</dbReference>
<evidence type="ECO:0000256" key="3">
    <source>
        <dbReference type="ARBA" id="ARBA00018569"/>
    </source>
</evidence>
<evidence type="ECO:0000256" key="6">
    <source>
        <dbReference type="ARBA" id="ARBA00033067"/>
    </source>
</evidence>
<comment type="pathway">
    <text evidence="1">Carbohydrate metabolism; galactose metabolism.</text>
</comment>
<keyword evidence="4" id="KW-0119">Carbohydrate metabolism</keyword>
<evidence type="ECO:0000313" key="9">
    <source>
        <dbReference type="Proteomes" id="UP000070394"/>
    </source>
</evidence>
<gene>
    <name evidence="8" type="ORF">HMPREF1866_00161</name>
</gene>
<comment type="caution">
    <text evidence="8">The sequence shown here is derived from an EMBL/GenBank/DDBJ whole genome shotgun (WGS) entry which is preliminary data.</text>
</comment>
<dbReference type="Gene3D" id="3.40.50.720">
    <property type="entry name" value="NAD(P)-binding Rossmann-like Domain"/>
    <property type="match status" value="1"/>
</dbReference>
<dbReference type="STRING" id="467210.HMPREF1866_00161"/>
<dbReference type="Proteomes" id="UP000070394">
    <property type="component" value="Unassembled WGS sequence"/>
</dbReference>
<comment type="similarity">
    <text evidence="2">Belongs to the NAD(P)-dependent epimerase/dehydratase family.</text>
</comment>
<dbReference type="Pfam" id="PF01370">
    <property type="entry name" value="Epimerase"/>
    <property type="match status" value="1"/>
</dbReference>
<evidence type="ECO:0000313" key="8">
    <source>
        <dbReference type="EMBL" id="KXB61064.1"/>
    </source>
</evidence>
<dbReference type="Gene3D" id="3.90.25.10">
    <property type="entry name" value="UDP-galactose 4-epimerase, domain 1"/>
    <property type="match status" value="2"/>
</dbReference>